<dbReference type="Pfam" id="PF04954">
    <property type="entry name" value="SIP"/>
    <property type="match status" value="1"/>
</dbReference>
<dbReference type="PROSITE" id="PS51384">
    <property type="entry name" value="FAD_FR"/>
    <property type="match status" value="1"/>
</dbReference>
<evidence type="ECO:0000313" key="2">
    <source>
        <dbReference type="EMBL" id="CCH78369.1"/>
    </source>
</evidence>
<dbReference type="PANTHER" id="PTHR30157">
    <property type="entry name" value="FERRIC REDUCTASE, NADPH-DEPENDENT"/>
    <property type="match status" value="1"/>
</dbReference>
<reference evidence="2 3" key="1">
    <citation type="journal article" date="2013" name="ISME J.">
        <title>A metabolic model for members of the genus Tetrasphaera involved in enhanced biological phosphorus removal.</title>
        <authorList>
            <person name="Kristiansen R."/>
            <person name="Nguyen H.T.T."/>
            <person name="Saunders A.M."/>
            <person name="Nielsen J.L."/>
            <person name="Wimmer R."/>
            <person name="Le V.Q."/>
            <person name="McIlroy S.J."/>
            <person name="Petrovski S."/>
            <person name="Seviour R.J."/>
            <person name="Calteau A."/>
            <person name="Nielsen K.L."/>
            <person name="Nielsen P.H."/>
        </authorList>
    </citation>
    <scope>NUCLEOTIDE SEQUENCE [LARGE SCALE GENOMIC DNA]</scope>
    <source>
        <strain evidence="2 3">T1-X7</strain>
    </source>
</reference>
<dbReference type="InterPro" id="IPR017938">
    <property type="entry name" value="Riboflavin_synthase-like_b-brl"/>
</dbReference>
<evidence type="ECO:0000313" key="3">
    <source>
        <dbReference type="Proteomes" id="UP000035721"/>
    </source>
</evidence>
<dbReference type="Pfam" id="PF08021">
    <property type="entry name" value="FAD_binding_9"/>
    <property type="match status" value="1"/>
</dbReference>
<dbReference type="CDD" id="cd06193">
    <property type="entry name" value="siderophore_interacting"/>
    <property type="match status" value="1"/>
</dbReference>
<dbReference type="InterPro" id="IPR017927">
    <property type="entry name" value="FAD-bd_FR_type"/>
</dbReference>
<sequence length="278" mass="30366">MVQTNMKTTRVKPAVSTLTRLEVLRREQLSPRFVRVTLGGGDIGAFTPMGFDQWFRLFIPTGDPDVLDRMPARLDTKSYLRYLTMSRSTRPVLRNYTVRAFREEGPDGPELDVDLVVHGSAADGTAGPASTWALTCHRGDRVAIIDEGVMFNPSWADEQVLLVADESAVPAAAGILASLPADAVGEAVLEVPTEGDRLPLERPEGVRLTWIVRSDPSERPGAAAFAEASLRPVPDGPVVAWVAGEQSLPTGMRREWVRGGIPKDRILFCGYWKAGHAH</sequence>
<feature type="domain" description="FAD-binding FR-type" evidence="1">
    <location>
        <begin position="16"/>
        <end position="156"/>
    </location>
</feature>
<proteinExistence type="predicted"/>
<protein>
    <submittedName>
        <fullName evidence="2">Siderophore-interacting protein</fullName>
    </submittedName>
</protein>
<keyword evidence="3" id="KW-1185">Reference proteome</keyword>
<dbReference type="Gene3D" id="2.40.30.10">
    <property type="entry name" value="Translation factors"/>
    <property type="match status" value="1"/>
</dbReference>
<dbReference type="PANTHER" id="PTHR30157:SF0">
    <property type="entry name" value="NADPH-DEPENDENT FERRIC-CHELATE REDUCTASE"/>
    <property type="match status" value="1"/>
</dbReference>
<dbReference type="SUPFAM" id="SSF63380">
    <property type="entry name" value="Riboflavin synthase domain-like"/>
    <property type="match status" value="1"/>
</dbReference>
<name>A0A077M2B9_9MICO</name>
<accession>A0A077M2B9</accession>
<dbReference type="GO" id="GO:0016491">
    <property type="term" value="F:oxidoreductase activity"/>
    <property type="evidence" value="ECO:0007669"/>
    <property type="project" value="InterPro"/>
</dbReference>
<dbReference type="Gene3D" id="3.40.50.80">
    <property type="entry name" value="Nucleotide-binding domain of ferredoxin-NADP reductase (FNR) module"/>
    <property type="match status" value="1"/>
</dbReference>
<dbReference type="STRING" id="1194083.BN12_280025"/>
<dbReference type="EMBL" id="CAJB01000201">
    <property type="protein sequence ID" value="CCH78369.1"/>
    <property type="molecule type" value="Genomic_DNA"/>
</dbReference>
<evidence type="ECO:0000259" key="1">
    <source>
        <dbReference type="PROSITE" id="PS51384"/>
    </source>
</evidence>
<dbReference type="Proteomes" id="UP000035721">
    <property type="component" value="Unassembled WGS sequence"/>
</dbReference>
<dbReference type="InterPro" id="IPR039261">
    <property type="entry name" value="FNR_nucleotide-bd"/>
</dbReference>
<organism evidence="2 3">
    <name type="scientific">Nostocoides japonicum T1-X7</name>
    <dbReference type="NCBI Taxonomy" id="1194083"/>
    <lineage>
        <taxon>Bacteria</taxon>
        <taxon>Bacillati</taxon>
        <taxon>Actinomycetota</taxon>
        <taxon>Actinomycetes</taxon>
        <taxon>Micrococcales</taxon>
        <taxon>Intrasporangiaceae</taxon>
        <taxon>Nostocoides</taxon>
    </lineage>
</organism>
<dbReference type="InterPro" id="IPR007037">
    <property type="entry name" value="SIP_rossman_dom"/>
</dbReference>
<dbReference type="InterPro" id="IPR039374">
    <property type="entry name" value="SIP_fam"/>
</dbReference>
<gene>
    <name evidence="2" type="ORF">BN12_280025</name>
</gene>
<dbReference type="RefSeq" id="WP_200901154.1">
    <property type="nucleotide sequence ID" value="NZ_HF570958.1"/>
</dbReference>
<comment type="caution">
    <text evidence="2">The sequence shown here is derived from an EMBL/GenBank/DDBJ whole genome shotgun (WGS) entry which is preliminary data.</text>
</comment>
<dbReference type="InterPro" id="IPR013113">
    <property type="entry name" value="SIP_FAD-bd"/>
</dbReference>
<dbReference type="AlphaFoldDB" id="A0A077M2B9"/>